<keyword evidence="4" id="KW-0963">Cytoplasm</keyword>
<dbReference type="GO" id="GO:0005737">
    <property type="term" value="C:cytoplasm"/>
    <property type="evidence" value="ECO:0007669"/>
    <property type="project" value="UniProtKB-SubCell"/>
</dbReference>
<evidence type="ECO:0000256" key="6">
    <source>
        <dbReference type="ARBA" id="ARBA00022723"/>
    </source>
</evidence>
<evidence type="ECO:0000256" key="1">
    <source>
        <dbReference type="ARBA" id="ARBA00004496"/>
    </source>
</evidence>
<evidence type="ECO:0000256" key="3">
    <source>
        <dbReference type="ARBA" id="ARBA00019010"/>
    </source>
</evidence>
<dbReference type="EMBL" id="MHFR01000032">
    <property type="protein sequence ID" value="OGW98504.1"/>
    <property type="molecule type" value="Genomic_DNA"/>
</dbReference>
<keyword evidence="6" id="KW-0479">Metal-binding</keyword>
<dbReference type="AlphaFoldDB" id="A0A1G1L016"/>
<keyword evidence="7" id="KW-0547">Nucleotide-binding</keyword>
<dbReference type="GO" id="GO:0046872">
    <property type="term" value="F:metal ion binding"/>
    <property type="evidence" value="ECO:0007669"/>
    <property type="project" value="UniProtKB-KW"/>
</dbReference>
<comment type="subcellular location">
    <subcellularLocation>
        <location evidence="1">Cytoplasm</location>
    </subcellularLocation>
</comment>
<dbReference type="Pfam" id="PF02367">
    <property type="entry name" value="TsaE"/>
    <property type="match status" value="1"/>
</dbReference>
<reference evidence="11 12" key="1">
    <citation type="journal article" date="2016" name="Nat. Commun.">
        <title>Thousands of microbial genomes shed light on interconnected biogeochemical processes in an aquifer system.</title>
        <authorList>
            <person name="Anantharaman K."/>
            <person name="Brown C.T."/>
            <person name="Hug L.A."/>
            <person name="Sharon I."/>
            <person name="Castelle C.J."/>
            <person name="Probst A.J."/>
            <person name="Thomas B.C."/>
            <person name="Singh A."/>
            <person name="Wilkins M.J."/>
            <person name="Karaoz U."/>
            <person name="Brodie E.L."/>
            <person name="Williams K.H."/>
            <person name="Hubbard S.S."/>
            <person name="Banfield J.F."/>
        </authorList>
    </citation>
    <scope>NUCLEOTIDE SEQUENCE [LARGE SCALE GENOMIC DNA]</scope>
</reference>
<dbReference type="InterPro" id="IPR027417">
    <property type="entry name" value="P-loop_NTPase"/>
</dbReference>
<evidence type="ECO:0000313" key="11">
    <source>
        <dbReference type="EMBL" id="OGW98504.1"/>
    </source>
</evidence>
<dbReference type="Gene3D" id="3.40.50.300">
    <property type="entry name" value="P-loop containing nucleotide triphosphate hydrolases"/>
    <property type="match status" value="1"/>
</dbReference>
<keyword evidence="9" id="KW-0460">Magnesium</keyword>
<evidence type="ECO:0000256" key="4">
    <source>
        <dbReference type="ARBA" id="ARBA00022490"/>
    </source>
</evidence>
<accession>A0A1G1L016</accession>
<keyword evidence="5" id="KW-0819">tRNA processing</keyword>
<keyword evidence="8" id="KW-0067">ATP-binding</keyword>
<dbReference type="SUPFAM" id="SSF52540">
    <property type="entry name" value="P-loop containing nucleoside triphosphate hydrolases"/>
    <property type="match status" value="1"/>
</dbReference>
<evidence type="ECO:0000256" key="2">
    <source>
        <dbReference type="ARBA" id="ARBA00007599"/>
    </source>
</evidence>
<dbReference type="GO" id="GO:0016740">
    <property type="term" value="F:transferase activity"/>
    <property type="evidence" value="ECO:0007669"/>
    <property type="project" value="UniProtKB-KW"/>
</dbReference>
<evidence type="ECO:0000256" key="7">
    <source>
        <dbReference type="ARBA" id="ARBA00022741"/>
    </source>
</evidence>
<comment type="similarity">
    <text evidence="2">Belongs to the TsaE family.</text>
</comment>
<comment type="caution">
    <text evidence="11">The sequence shown here is derived from an EMBL/GenBank/DDBJ whole genome shotgun (WGS) entry which is preliminary data.</text>
</comment>
<sequence>MKMNQLWHTKSAKETVSCGRGIAKLLIPGDVLALIGDLGSGKTTFVKGLAAGLGIADMRLVKSPTFVIFHIYQADTPIYHFDLYRLETEADLDDIGFDEFLSDRNAISVVEWADRIPSISERATVTVEISVDNEKERTIRLYRGLLARNLTTNIQGE</sequence>
<dbReference type="PANTHER" id="PTHR33540">
    <property type="entry name" value="TRNA THREONYLCARBAMOYLADENOSINE BIOSYNTHESIS PROTEIN TSAE"/>
    <property type="match status" value="1"/>
</dbReference>
<organism evidence="11 12">
    <name type="scientific">Candidatus Danuiimicrobium aquiferis</name>
    <dbReference type="NCBI Taxonomy" id="1801832"/>
    <lineage>
        <taxon>Bacteria</taxon>
        <taxon>Pseudomonadati</taxon>
        <taxon>Candidatus Omnitrophota</taxon>
        <taxon>Candidatus Danuiimicrobium</taxon>
    </lineage>
</organism>
<dbReference type="GO" id="GO:0005524">
    <property type="term" value="F:ATP binding"/>
    <property type="evidence" value="ECO:0007669"/>
    <property type="project" value="UniProtKB-KW"/>
</dbReference>
<dbReference type="PANTHER" id="PTHR33540:SF2">
    <property type="entry name" value="TRNA THREONYLCARBAMOYLADENOSINE BIOSYNTHESIS PROTEIN TSAE"/>
    <property type="match status" value="1"/>
</dbReference>
<dbReference type="GO" id="GO:0002949">
    <property type="term" value="P:tRNA threonylcarbamoyladenosine modification"/>
    <property type="evidence" value="ECO:0007669"/>
    <property type="project" value="InterPro"/>
</dbReference>
<keyword evidence="11" id="KW-0808">Transferase</keyword>
<name>A0A1G1L016_9BACT</name>
<evidence type="ECO:0000256" key="10">
    <source>
        <dbReference type="ARBA" id="ARBA00032441"/>
    </source>
</evidence>
<gene>
    <name evidence="11" type="ORF">A3G33_08945</name>
</gene>
<proteinExistence type="inferred from homology"/>
<evidence type="ECO:0000256" key="9">
    <source>
        <dbReference type="ARBA" id="ARBA00022842"/>
    </source>
</evidence>
<evidence type="ECO:0000256" key="8">
    <source>
        <dbReference type="ARBA" id="ARBA00022840"/>
    </source>
</evidence>
<dbReference type="Proteomes" id="UP000178187">
    <property type="component" value="Unassembled WGS sequence"/>
</dbReference>
<evidence type="ECO:0000256" key="5">
    <source>
        <dbReference type="ARBA" id="ARBA00022694"/>
    </source>
</evidence>
<evidence type="ECO:0000313" key="12">
    <source>
        <dbReference type="Proteomes" id="UP000178187"/>
    </source>
</evidence>
<protein>
    <recommendedName>
        <fullName evidence="3">tRNA threonylcarbamoyladenosine biosynthesis protein TsaE</fullName>
    </recommendedName>
    <alternativeName>
        <fullName evidence="10">t(6)A37 threonylcarbamoyladenosine biosynthesis protein TsaE</fullName>
    </alternativeName>
</protein>
<dbReference type="InterPro" id="IPR003442">
    <property type="entry name" value="T6A_TsaE"/>
</dbReference>
<dbReference type="NCBIfam" id="TIGR00150">
    <property type="entry name" value="T6A_YjeE"/>
    <property type="match status" value="1"/>
</dbReference>